<dbReference type="Gene3D" id="2.40.40.20">
    <property type="match status" value="1"/>
</dbReference>
<evidence type="ECO:0000256" key="3">
    <source>
        <dbReference type="ARBA" id="ARBA00022729"/>
    </source>
</evidence>
<feature type="domain" description="4Fe-4S Mo/W bis-MGD-type" evidence="7">
    <location>
        <begin position="59"/>
        <end position="119"/>
    </location>
</feature>
<comment type="similarity">
    <text evidence="1">Belongs to the prokaryotic molybdopterin-containing oxidoreductase family.</text>
</comment>
<dbReference type="PROSITE" id="PS51318">
    <property type="entry name" value="TAT"/>
    <property type="match status" value="1"/>
</dbReference>
<dbReference type="Gene3D" id="3.40.228.10">
    <property type="entry name" value="Dimethylsulfoxide Reductase, domain 2"/>
    <property type="match status" value="1"/>
</dbReference>
<keyword evidence="2" id="KW-0479">Metal-binding</keyword>
<dbReference type="InterPro" id="IPR006656">
    <property type="entry name" value="Mopterin_OxRdtase"/>
</dbReference>
<dbReference type="InterPro" id="IPR009010">
    <property type="entry name" value="Asp_de-COase-like_dom_sf"/>
</dbReference>
<reference evidence="8 9" key="1">
    <citation type="submission" date="2024-04" db="EMBL/GenBank/DDBJ databases">
        <title>Human intestinal bacterial collection.</title>
        <authorList>
            <person name="Pauvert C."/>
            <person name="Hitch T.C.A."/>
            <person name="Clavel T."/>
        </authorList>
    </citation>
    <scope>NUCLEOTIDE SEQUENCE [LARGE SCALE GENOMIC DNA]</scope>
    <source>
        <strain evidence="8 9">CLA-KB-H42</strain>
    </source>
</reference>
<protein>
    <submittedName>
        <fullName evidence="8">Molybdopterin-dependent oxidoreductase</fullName>
    </submittedName>
</protein>
<keyword evidence="6" id="KW-0411">Iron-sulfur</keyword>
<evidence type="ECO:0000256" key="1">
    <source>
        <dbReference type="ARBA" id="ARBA00010312"/>
    </source>
</evidence>
<evidence type="ECO:0000256" key="4">
    <source>
        <dbReference type="ARBA" id="ARBA00023002"/>
    </source>
</evidence>
<dbReference type="PANTHER" id="PTHR43742">
    <property type="entry name" value="TRIMETHYLAMINE-N-OXIDE REDUCTASE"/>
    <property type="match status" value="1"/>
</dbReference>
<dbReference type="PROSITE" id="PS51669">
    <property type="entry name" value="4FE4S_MOW_BIS_MGD"/>
    <property type="match status" value="1"/>
</dbReference>
<dbReference type="InterPro" id="IPR050612">
    <property type="entry name" value="Prok_Mopterin_Oxidored"/>
</dbReference>
<evidence type="ECO:0000256" key="2">
    <source>
        <dbReference type="ARBA" id="ARBA00022723"/>
    </source>
</evidence>
<dbReference type="Gene3D" id="3.30.200.210">
    <property type="match status" value="1"/>
</dbReference>
<dbReference type="Gene3D" id="3.40.50.740">
    <property type="match status" value="1"/>
</dbReference>
<keyword evidence="4" id="KW-0560">Oxidoreductase</keyword>
<dbReference type="InterPro" id="IPR006657">
    <property type="entry name" value="MoPterin_dinucl-bd_dom"/>
</dbReference>
<keyword evidence="5" id="KW-0408">Iron</keyword>
<dbReference type="PANTHER" id="PTHR43742:SF6">
    <property type="entry name" value="OXIDOREDUCTASE YYAE-RELATED"/>
    <property type="match status" value="1"/>
</dbReference>
<dbReference type="SUPFAM" id="SSF50692">
    <property type="entry name" value="ADC-like"/>
    <property type="match status" value="1"/>
</dbReference>
<sequence length="820" mass="90675">MIDDMETRRSQSGTALTRRGFVKGAAFAGALVAATAATGCAPKSTEGEGATTQPQAPEEQVYLNSCHGNCGRSCAWDVTVRDGYIVNAEPHSYDDDPEDIHRGGCNRGLLNIQRIYDADRLKYPMKRVNAKTEEVPEWEQISWDEAIDLIVEKWKAVIDEVGPTGMGLWHVYGSSAFLSGNGFGTWGRLQHALGADMVVTGADMATIYTMTLNSAVNTIAPDSLREAEAFVFWGANIAETKWPAWRCAHDAREGKGALFYTIDPQSTITALRSDKHITIKPGTDGALALSIMNVIFENGWEDSEFLQSKTCAPYLVKEDWTCLRESDLGIEIEDGEPDRVYVWDVSSNSAKPITEVENPQNMAMSGEFEVEGRKVRTTLDLLKERAASYPLDVCERITSVAPEAVKELAEVISTKRTMIQKDNGHAHYKNSPQTALALDALIMISGNMGKPGCGIYAMYASGPTNPDFAKTGTPGISIPDNKILEVVETGKLGEKDVPLRGLITYAGNIVGSGADRNAIEKALQELDFVAVAEVRMTDTCKYADLLLPVSHWWERDDVMNSGANLPYFRIAEKAVDPPFECLSDYEITRRIAEKMGVGEFFQGSDQDQLAQALDSDANRELGCTYADLQEKKTVRVIPDGFNEAANGVFGTENGRVNFFLDRPKPYVDYGQEIDPFEYSLPDFAETAEVLESSPLAEQYPLIFLTPHTKYGTQTTFHHAPWLHEIISEPEIHINPVDAEARGVADGDYMRIFNDRSELVAKAKFNSGIMPGVTVLYHGWAEEYFKKGHYQSMSSSFNSDDFTNNSSYFDVRVQAEVYKEA</sequence>
<gene>
    <name evidence="8" type="ORF">AAA083_11685</name>
</gene>
<comment type="caution">
    <text evidence="8">The sequence shown here is derived from an EMBL/GenBank/DDBJ whole genome shotgun (WGS) entry which is preliminary data.</text>
</comment>
<dbReference type="InterPro" id="IPR006311">
    <property type="entry name" value="TAT_signal"/>
</dbReference>
<dbReference type="SUPFAM" id="SSF53706">
    <property type="entry name" value="Formate dehydrogenase/DMSO reductase, domains 1-3"/>
    <property type="match status" value="1"/>
</dbReference>
<dbReference type="InterPro" id="IPR006963">
    <property type="entry name" value="Mopterin_OxRdtase_4Fe-4S_dom"/>
</dbReference>
<dbReference type="Pfam" id="PF00384">
    <property type="entry name" value="Molybdopterin"/>
    <property type="match status" value="1"/>
</dbReference>
<keyword evidence="3" id="KW-0732">Signal</keyword>
<dbReference type="RefSeq" id="WP_102373844.1">
    <property type="nucleotide sequence ID" value="NZ_JBBNOP010000010.1"/>
</dbReference>
<proteinExistence type="inferred from homology"/>
<dbReference type="EMBL" id="JBBNOP010000010">
    <property type="protein sequence ID" value="MEQ3363635.1"/>
    <property type="molecule type" value="Genomic_DNA"/>
</dbReference>
<dbReference type="Pfam" id="PF01568">
    <property type="entry name" value="Molydop_binding"/>
    <property type="match status" value="1"/>
</dbReference>
<evidence type="ECO:0000259" key="7">
    <source>
        <dbReference type="PROSITE" id="PS51669"/>
    </source>
</evidence>
<dbReference type="Proteomes" id="UP001487305">
    <property type="component" value="Unassembled WGS sequence"/>
</dbReference>
<accession>A0ABV1JFN1</accession>
<evidence type="ECO:0000313" key="9">
    <source>
        <dbReference type="Proteomes" id="UP001487305"/>
    </source>
</evidence>
<organism evidence="8 9">
    <name type="scientific">Raoultibacter massiliensis</name>
    <dbReference type="NCBI Taxonomy" id="1852371"/>
    <lineage>
        <taxon>Bacteria</taxon>
        <taxon>Bacillati</taxon>
        <taxon>Actinomycetota</taxon>
        <taxon>Coriobacteriia</taxon>
        <taxon>Eggerthellales</taxon>
        <taxon>Eggerthellaceae</taxon>
        <taxon>Raoultibacter</taxon>
    </lineage>
</organism>
<evidence type="ECO:0000256" key="6">
    <source>
        <dbReference type="ARBA" id="ARBA00023014"/>
    </source>
</evidence>
<evidence type="ECO:0000256" key="5">
    <source>
        <dbReference type="ARBA" id="ARBA00023004"/>
    </source>
</evidence>
<name>A0ABV1JFN1_9ACTN</name>
<evidence type="ECO:0000313" key="8">
    <source>
        <dbReference type="EMBL" id="MEQ3363635.1"/>
    </source>
</evidence>
<keyword evidence="9" id="KW-1185">Reference proteome</keyword>